<comment type="caution">
    <text evidence="1">The sequence shown here is derived from an EMBL/GenBank/DDBJ whole genome shotgun (WGS) entry which is preliminary data.</text>
</comment>
<evidence type="ECO:0000313" key="1">
    <source>
        <dbReference type="EMBL" id="KAK7895340.1"/>
    </source>
</evidence>
<organism evidence="1 2">
    <name type="scientific">Mugilogobius chulae</name>
    <name type="common">yellowstripe goby</name>
    <dbReference type="NCBI Taxonomy" id="88201"/>
    <lineage>
        <taxon>Eukaryota</taxon>
        <taxon>Metazoa</taxon>
        <taxon>Chordata</taxon>
        <taxon>Craniata</taxon>
        <taxon>Vertebrata</taxon>
        <taxon>Euteleostomi</taxon>
        <taxon>Actinopterygii</taxon>
        <taxon>Neopterygii</taxon>
        <taxon>Teleostei</taxon>
        <taxon>Neoteleostei</taxon>
        <taxon>Acanthomorphata</taxon>
        <taxon>Gobiaria</taxon>
        <taxon>Gobiiformes</taxon>
        <taxon>Gobioidei</taxon>
        <taxon>Gobiidae</taxon>
        <taxon>Gobionellinae</taxon>
        <taxon>Mugilogobius</taxon>
    </lineage>
</organism>
<sequence>MNGIICLVCSLKNNPTFGPVSPARLHETVPNVGWLVSGDAASSDLRGEGFIWHWLDVNNSLGGERGGLLTGTDGRGPGDGREHATRYHACEELLYLARFALRL</sequence>
<evidence type="ECO:0000313" key="2">
    <source>
        <dbReference type="Proteomes" id="UP001460270"/>
    </source>
</evidence>
<reference evidence="2" key="1">
    <citation type="submission" date="2024-04" db="EMBL/GenBank/DDBJ databases">
        <title>Salinicola lusitanus LLJ914,a marine bacterium isolated from the Okinawa Trough.</title>
        <authorList>
            <person name="Li J."/>
        </authorList>
    </citation>
    <scope>NUCLEOTIDE SEQUENCE [LARGE SCALE GENOMIC DNA]</scope>
</reference>
<protein>
    <submittedName>
        <fullName evidence="1">Uncharacterized protein</fullName>
    </submittedName>
</protein>
<keyword evidence="2" id="KW-1185">Reference proteome</keyword>
<gene>
    <name evidence="1" type="ORF">WMY93_020665</name>
</gene>
<proteinExistence type="predicted"/>
<dbReference type="Proteomes" id="UP001460270">
    <property type="component" value="Unassembled WGS sequence"/>
</dbReference>
<dbReference type="EMBL" id="JBBPFD010000015">
    <property type="protein sequence ID" value="KAK7895340.1"/>
    <property type="molecule type" value="Genomic_DNA"/>
</dbReference>
<dbReference type="AlphaFoldDB" id="A0AAW0N9N1"/>
<accession>A0AAW0N9N1</accession>
<name>A0AAW0N9N1_9GOBI</name>